<evidence type="ECO:0000313" key="10">
    <source>
        <dbReference type="EMBL" id="CAG9809433.1"/>
    </source>
</evidence>
<proteinExistence type="inferred from homology"/>
<dbReference type="FunFam" id="3.90.70.10:FF:000031">
    <property type="entry name" value="Cathepsin B"/>
    <property type="match status" value="1"/>
</dbReference>
<keyword evidence="3 8" id="KW-0732">Signal</keyword>
<reference evidence="10" key="2">
    <citation type="submission" date="2022-10" db="EMBL/GenBank/DDBJ databases">
        <authorList>
            <consortium name="ENA_rothamsted_submissions"/>
            <consortium name="culmorum"/>
            <person name="King R."/>
        </authorList>
    </citation>
    <scope>NUCLEOTIDE SEQUENCE</scope>
</reference>
<dbReference type="SMART" id="SM00645">
    <property type="entry name" value="Pept_C1"/>
    <property type="match status" value="1"/>
</dbReference>
<dbReference type="GO" id="GO:0004197">
    <property type="term" value="F:cysteine-type endopeptidase activity"/>
    <property type="evidence" value="ECO:0007669"/>
    <property type="project" value="InterPro"/>
</dbReference>
<dbReference type="Gene3D" id="3.90.70.10">
    <property type="entry name" value="Cysteine proteinases"/>
    <property type="match status" value="1"/>
</dbReference>
<dbReference type="Pfam" id="PF00112">
    <property type="entry name" value="Peptidase_C1"/>
    <property type="match status" value="1"/>
</dbReference>
<evidence type="ECO:0000256" key="5">
    <source>
        <dbReference type="ARBA" id="ARBA00022807"/>
    </source>
</evidence>
<dbReference type="CDD" id="cd02620">
    <property type="entry name" value="Peptidase_C1A_CathepsinB"/>
    <property type="match status" value="1"/>
</dbReference>
<feature type="domain" description="Peptidase C1A papain C-terminal" evidence="9">
    <location>
        <begin position="78"/>
        <end position="327"/>
    </location>
</feature>
<evidence type="ECO:0000256" key="1">
    <source>
        <dbReference type="ARBA" id="ARBA00008455"/>
    </source>
</evidence>
<sequence length="330" mass="36644">MKILILLATFIVISYAHDPLSDDFIKLINRKATTWKAGRNFHQDTDIKFLKGLMGVHPDSSHFRLPELVHDIGNIESLPDNFDSRVQWPDCPTIGEIRDQGSCGSCWAFGAAEAMSDRWCIHSNATQHFHFSSEHLVSCCHTCGFGCNGGFPGSAWSYWVRKGIVSGGPYNSSIGCLPYEIAPCEHHVNGTRMPCSGEGKTPKCHNKCSNSAYKVDFKGDKHFGASSYSVKRDEDQIRTEIFKNGPVEAAFTVYEDFVNYKSGVYKHVAGKALGGHAIKMFGWGVEDGTKFWWVANSWNSDWGDHGTFKILRGEDHLGIESEISAGIPKV</sequence>
<organism evidence="10 11">
    <name type="scientific">Chironomus riparius</name>
    <dbReference type="NCBI Taxonomy" id="315576"/>
    <lineage>
        <taxon>Eukaryota</taxon>
        <taxon>Metazoa</taxon>
        <taxon>Ecdysozoa</taxon>
        <taxon>Arthropoda</taxon>
        <taxon>Hexapoda</taxon>
        <taxon>Insecta</taxon>
        <taxon>Pterygota</taxon>
        <taxon>Neoptera</taxon>
        <taxon>Endopterygota</taxon>
        <taxon>Diptera</taxon>
        <taxon>Nematocera</taxon>
        <taxon>Chironomoidea</taxon>
        <taxon>Chironomidae</taxon>
        <taxon>Chironominae</taxon>
        <taxon>Chironomus</taxon>
    </lineage>
</organism>
<feature type="signal peptide" evidence="8">
    <location>
        <begin position="1"/>
        <end position="16"/>
    </location>
</feature>
<dbReference type="SUPFAM" id="SSF54001">
    <property type="entry name" value="Cysteine proteinases"/>
    <property type="match status" value="1"/>
</dbReference>
<gene>
    <name evidence="10" type="ORF">CHIRRI_LOCUS12257</name>
</gene>
<feature type="chain" id="PRO_5040414269" description="Peptidase C1A papain C-terminal domain-containing protein" evidence="8">
    <location>
        <begin position="17"/>
        <end position="330"/>
    </location>
</feature>
<keyword evidence="11" id="KW-1185">Reference proteome</keyword>
<dbReference type="Proteomes" id="UP001153620">
    <property type="component" value="Chromosome 3"/>
</dbReference>
<reference evidence="10" key="1">
    <citation type="submission" date="2022-01" db="EMBL/GenBank/DDBJ databases">
        <authorList>
            <person name="King R."/>
        </authorList>
    </citation>
    <scope>NUCLEOTIDE SEQUENCE</scope>
</reference>
<dbReference type="InterPro" id="IPR000668">
    <property type="entry name" value="Peptidase_C1A_C"/>
</dbReference>
<keyword evidence="4" id="KW-0378">Hydrolase</keyword>
<evidence type="ECO:0000256" key="8">
    <source>
        <dbReference type="SAM" id="SignalP"/>
    </source>
</evidence>
<keyword evidence="6" id="KW-0865">Zymogen</keyword>
<evidence type="ECO:0000259" key="9">
    <source>
        <dbReference type="SMART" id="SM00645"/>
    </source>
</evidence>
<dbReference type="GO" id="GO:0006508">
    <property type="term" value="P:proteolysis"/>
    <property type="evidence" value="ECO:0007669"/>
    <property type="project" value="UniProtKB-KW"/>
</dbReference>
<dbReference type="EMBL" id="OU895879">
    <property type="protein sequence ID" value="CAG9809433.1"/>
    <property type="molecule type" value="Genomic_DNA"/>
</dbReference>
<evidence type="ECO:0000256" key="6">
    <source>
        <dbReference type="ARBA" id="ARBA00023145"/>
    </source>
</evidence>
<keyword evidence="2" id="KW-0645">Protease</keyword>
<evidence type="ECO:0000313" key="11">
    <source>
        <dbReference type="Proteomes" id="UP001153620"/>
    </source>
</evidence>
<dbReference type="OrthoDB" id="640249at2759"/>
<dbReference type="InterPro" id="IPR012599">
    <property type="entry name" value="Propeptide_C1A"/>
</dbReference>
<dbReference type="InterPro" id="IPR000169">
    <property type="entry name" value="Pept_cys_AS"/>
</dbReference>
<evidence type="ECO:0000256" key="3">
    <source>
        <dbReference type="ARBA" id="ARBA00022729"/>
    </source>
</evidence>
<evidence type="ECO:0000256" key="4">
    <source>
        <dbReference type="ARBA" id="ARBA00022801"/>
    </source>
</evidence>
<keyword evidence="7" id="KW-1015">Disulfide bond</keyword>
<dbReference type="PRINTS" id="PR00705">
    <property type="entry name" value="PAPAIN"/>
</dbReference>
<keyword evidence="5" id="KW-0788">Thiol protease</keyword>
<dbReference type="InterPro" id="IPR013128">
    <property type="entry name" value="Peptidase_C1A"/>
</dbReference>
<dbReference type="PROSITE" id="PS00139">
    <property type="entry name" value="THIOL_PROTEASE_CYS"/>
    <property type="match status" value="1"/>
</dbReference>
<name>A0A9N9S730_9DIPT</name>
<dbReference type="AlphaFoldDB" id="A0A9N9S730"/>
<dbReference type="Pfam" id="PF08127">
    <property type="entry name" value="Propeptide_C1"/>
    <property type="match status" value="1"/>
</dbReference>
<dbReference type="PANTHER" id="PTHR12411">
    <property type="entry name" value="CYSTEINE PROTEASE FAMILY C1-RELATED"/>
    <property type="match status" value="1"/>
</dbReference>
<protein>
    <recommendedName>
        <fullName evidence="9">Peptidase C1A papain C-terminal domain-containing protein</fullName>
    </recommendedName>
</protein>
<evidence type="ECO:0000256" key="2">
    <source>
        <dbReference type="ARBA" id="ARBA00022670"/>
    </source>
</evidence>
<accession>A0A9N9S730</accession>
<evidence type="ECO:0000256" key="7">
    <source>
        <dbReference type="ARBA" id="ARBA00023157"/>
    </source>
</evidence>
<comment type="similarity">
    <text evidence="1">Belongs to the peptidase C1 family.</text>
</comment>
<dbReference type="InterPro" id="IPR038765">
    <property type="entry name" value="Papain-like_cys_pep_sf"/>
</dbReference>